<accession>A0AAV7ZLE3</accession>
<evidence type="ECO:0000313" key="9">
    <source>
        <dbReference type="Proteomes" id="UP001146793"/>
    </source>
</evidence>
<dbReference type="Proteomes" id="UP001146793">
    <property type="component" value="Unassembled WGS sequence"/>
</dbReference>
<dbReference type="SUPFAM" id="SSF48350">
    <property type="entry name" value="GTPase activation domain, GAP"/>
    <property type="match status" value="1"/>
</dbReference>
<feature type="domain" description="PH" evidence="6">
    <location>
        <begin position="12"/>
        <end position="113"/>
    </location>
</feature>
<dbReference type="SMART" id="SM00324">
    <property type="entry name" value="RhoGAP"/>
    <property type="match status" value="1"/>
</dbReference>
<dbReference type="Pfam" id="PF00620">
    <property type="entry name" value="RhoGAP"/>
    <property type="match status" value="1"/>
</dbReference>
<dbReference type="PROSITE" id="PS50238">
    <property type="entry name" value="RHOGAP"/>
    <property type="match status" value="1"/>
</dbReference>
<feature type="coiled-coil region" evidence="4">
    <location>
        <begin position="442"/>
        <end position="469"/>
    </location>
</feature>
<organism evidence="8 9">
    <name type="scientific">Anaeramoeba flamelloides</name>
    <dbReference type="NCBI Taxonomy" id="1746091"/>
    <lineage>
        <taxon>Eukaryota</taxon>
        <taxon>Metamonada</taxon>
        <taxon>Anaeramoebidae</taxon>
        <taxon>Anaeramoeba</taxon>
    </lineage>
</organism>
<dbReference type="SUPFAM" id="SSF50044">
    <property type="entry name" value="SH3-domain"/>
    <property type="match status" value="1"/>
</dbReference>
<evidence type="ECO:0000259" key="6">
    <source>
        <dbReference type="PROSITE" id="PS50003"/>
    </source>
</evidence>
<keyword evidence="1 3" id="KW-0728">SH3 domain</keyword>
<dbReference type="InterPro" id="IPR050729">
    <property type="entry name" value="Rho-GAP"/>
</dbReference>
<evidence type="ECO:0000256" key="1">
    <source>
        <dbReference type="ARBA" id="ARBA00022443"/>
    </source>
</evidence>
<dbReference type="InterPro" id="IPR036028">
    <property type="entry name" value="SH3-like_dom_sf"/>
</dbReference>
<dbReference type="Gene3D" id="2.30.29.30">
    <property type="entry name" value="Pleckstrin-homology domain (PH domain)/Phosphotyrosine-binding domain (PTB)"/>
    <property type="match status" value="1"/>
</dbReference>
<dbReference type="GO" id="GO:0005737">
    <property type="term" value="C:cytoplasm"/>
    <property type="evidence" value="ECO:0007669"/>
    <property type="project" value="TreeGrafter"/>
</dbReference>
<dbReference type="AlphaFoldDB" id="A0AAV7ZLE3"/>
<evidence type="ECO:0000259" key="7">
    <source>
        <dbReference type="PROSITE" id="PS50238"/>
    </source>
</evidence>
<keyword evidence="4" id="KW-0175">Coiled coil</keyword>
<evidence type="ECO:0000256" key="4">
    <source>
        <dbReference type="SAM" id="Coils"/>
    </source>
</evidence>
<dbReference type="CDD" id="cd00159">
    <property type="entry name" value="RhoGAP"/>
    <property type="match status" value="1"/>
</dbReference>
<dbReference type="GO" id="GO:0005096">
    <property type="term" value="F:GTPase activator activity"/>
    <property type="evidence" value="ECO:0007669"/>
    <property type="project" value="UniProtKB-KW"/>
</dbReference>
<proteinExistence type="predicted"/>
<dbReference type="PANTHER" id="PTHR23176:SF0">
    <property type="entry name" value="RHO GTPASE ACTIVATING PROTEIN AT 19D, ISOFORM D"/>
    <property type="match status" value="1"/>
</dbReference>
<evidence type="ECO:0000256" key="3">
    <source>
        <dbReference type="PROSITE-ProRule" id="PRU00192"/>
    </source>
</evidence>
<dbReference type="SMART" id="SM00326">
    <property type="entry name" value="SH3"/>
    <property type="match status" value="1"/>
</dbReference>
<dbReference type="PANTHER" id="PTHR23176">
    <property type="entry name" value="RHO/RAC/CDC GTPASE-ACTIVATING PROTEIN"/>
    <property type="match status" value="1"/>
</dbReference>
<dbReference type="InterPro" id="IPR001849">
    <property type="entry name" value="PH_domain"/>
</dbReference>
<dbReference type="SUPFAM" id="SSF50729">
    <property type="entry name" value="PH domain-like"/>
    <property type="match status" value="1"/>
</dbReference>
<evidence type="ECO:0000313" key="8">
    <source>
        <dbReference type="EMBL" id="KAJ3441502.1"/>
    </source>
</evidence>
<dbReference type="Pfam" id="PF00169">
    <property type="entry name" value="PH"/>
    <property type="match status" value="1"/>
</dbReference>
<dbReference type="InterPro" id="IPR011993">
    <property type="entry name" value="PH-like_dom_sf"/>
</dbReference>
<evidence type="ECO:0000256" key="2">
    <source>
        <dbReference type="ARBA" id="ARBA00022468"/>
    </source>
</evidence>
<dbReference type="InterPro" id="IPR001452">
    <property type="entry name" value="SH3_domain"/>
</dbReference>
<reference evidence="8" key="1">
    <citation type="submission" date="2022-08" db="EMBL/GenBank/DDBJ databases">
        <title>Novel sulphate-reducing endosymbionts in the free-living metamonad Anaeramoeba.</title>
        <authorList>
            <person name="Jerlstrom-Hultqvist J."/>
            <person name="Cepicka I."/>
            <person name="Gallot-Lavallee L."/>
            <person name="Salas-Leiva D."/>
            <person name="Curtis B.A."/>
            <person name="Zahonova K."/>
            <person name="Pipaliya S."/>
            <person name="Dacks J."/>
            <person name="Roger A.J."/>
        </authorList>
    </citation>
    <scope>NUCLEOTIDE SEQUENCE</scope>
    <source>
        <strain evidence="8">Busselton2</strain>
    </source>
</reference>
<feature type="domain" description="Rho-GAP" evidence="7">
    <location>
        <begin position="125"/>
        <end position="321"/>
    </location>
</feature>
<dbReference type="Gene3D" id="2.30.30.40">
    <property type="entry name" value="SH3 Domains"/>
    <property type="match status" value="1"/>
</dbReference>
<gene>
    <name evidence="8" type="ORF">M0812_13514</name>
</gene>
<dbReference type="PROSITE" id="PS50002">
    <property type="entry name" value="SH3"/>
    <property type="match status" value="1"/>
</dbReference>
<sequence length="499" mass="57539">MTSSSTWTIVGVPLIASSLERKNEREKVWDKGYYVVKNSNLYCFETKNSKTPHLEFPLYGSILREEPDNEEKKYVFYIVPSEIKDRGNSRLLLNAKSKIHLDRWLKVLKKESKRKPYTSVFGSPLSYGQSLRTDEGSYGLLPLILKETIAFLVSHEEILQKEALFDEENFNMDRVNELAELGSSGKSLESTFNSEKNPFCVSGLLLKYLKDLPEPILTYDLFFDFKRALTCPYKYKSSLVLRSVINRLPPINYEVIKYLTQFFLALSSNSAQNKMNVSSIARVFGQTVLARESGDIFKNSEDFYLQCEILTLLLDKFSVIFSEDIMSKMEPYRKEISSQFFVKAICDYTGQTEKQLSFVKGDIIMVLTTEKSGWWAGRLNEKIGIFPSSYTKVYSPKNREVTTLALGDLIPNEISIGEIRKMNVQLIEDLKTFKQKSGFLARNALENLLEKLIDQLKMLKLQVAMEAKKKMELEKLLQRKKIINIFYLIFSKLAAYPHN</sequence>
<name>A0AAV7ZLE3_9EUKA</name>
<feature type="domain" description="SH3" evidence="5">
    <location>
        <begin position="337"/>
        <end position="396"/>
    </location>
</feature>
<dbReference type="CDD" id="cd00174">
    <property type="entry name" value="SH3"/>
    <property type="match status" value="1"/>
</dbReference>
<comment type="caution">
    <text evidence="8">The sequence shown here is derived from an EMBL/GenBank/DDBJ whole genome shotgun (WGS) entry which is preliminary data.</text>
</comment>
<protein>
    <submittedName>
        <fullName evidence="8">Rho gtpase-activating protein 68f</fullName>
    </submittedName>
</protein>
<keyword evidence="2" id="KW-0343">GTPase activation</keyword>
<dbReference type="Pfam" id="PF00018">
    <property type="entry name" value="SH3_1"/>
    <property type="match status" value="1"/>
</dbReference>
<dbReference type="InterPro" id="IPR008936">
    <property type="entry name" value="Rho_GTPase_activation_prot"/>
</dbReference>
<evidence type="ECO:0000259" key="5">
    <source>
        <dbReference type="PROSITE" id="PS50002"/>
    </source>
</evidence>
<dbReference type="InterPro" id="IPR000198">
    <property type="entry name" value="RhoGAP_dom"/>
</dbReference>
<dbReference type="PRINTS" id="PR00452">
    <property type="entry name" value="SH3DOMAIN"/>
</dbReference>
<dbReference type="SMART" id="SM00233">
    <property type="entry name" value="PH"/>
    <property type="match status" value="1"/>
</dbReference>
<dbReference type="PROSITE" id="PS50003">
    <property type="entry name" value="PH_DOMAIN"/>
    <property type="match status" value="1"/>
</dbReference>
<dbReference type="Gene3D" id="1.10.555.10">
    <property type="entry name" value="Rho GTPase activation protein"/>
    <property type="match status" value="1"/>
</dbReference>
<dbReference type="EMBL" id="JANTQA010000029">
    <property type="protein sequence ID" value="KAJ3441502.1"/>
    <property type="molecule type" value="Genomic_DNA"/>
</dbReference>
<dbReference type="GO" id="GO:0007165">
    <property type="term" value="P:signal transduction"/>
    <property type="evidence" value="ECO:0007669"/>
    <property type="project" value="InterPro"/>
</dbReference>